<proteinExistence type="predicted"/>
<dbReference type="InterPro" id="IPR000152">
    <property type="entry name" value="EGF-type_Asp/Asn_hydroxyl_site"/>
</dbReference>
<dbReference type="SMART" id="SM00181">
    <property type="entry name" value="EGF"/>
    <property type="match status" value="1"/>
</dbReference>
<comment type="caution">
    <text evidence="2">Lacks conserved residue(s) required for the propagation of feature annotation.</text>
</comment>
<dbReference type="InterPro" id="IPR003582">
    <property type="entry name" value="ShKT_dom"/>
</dbReference>
<evidence type="ECO:0000259" key="4">
    <source>
        <dbReference type="PROSITE" id="PS50026"/>
    </source>
</evidence>
<evidence type="ECO:0000313" key="5">
    <source>
        <dbReference type="EMBL" id="CAG2188745.1"/>
    </source>
</evidence>
<dbReference type="PROSITE" id="PS00010">
    <property type="entry name" value="ASX_HYDROXYL"/>
    <property type="match status" value="1"/>
</dbReference>
<comment type="caution">
    <text evidence="5">The sequence shown here is derived from an EMBL/GenBank/DDBJ whole genome shotgun (WGS) entry which is preliminary data.</text>
</comment>
<protein>
    <submittedName>
        <fullName evidence="5">NOTCH1</fullName>
    </submittedName>
</protein>
<dbReference type="Proteomes" id="UP000683360">
    <property type="component" value="Unassembled WGS sequence"/>
</dbReference>
<reference evidence="5" key="1">
    <citation type="submission" date="2021-03" db="EMBL/GenBank/DDBJ databases">
        <authorList>
            <person name="Bekaert M."/>
        </authorList>
    </citation>
    <scope>NUCLEOTIDE SEQUENCE</scope>
</reference>
<dbReference type="AlphaFoldDB" id="A0A8S3PXL7"/>
<dbReference type="InterPro" id="IPR001881">
    <property type="entry name" value="EGF-like_Ca-bd_dom"/>
</dbReference>
<dbReference type="InterPro" id="IPR012291">
    <property type="entry name" value="CBM2_carb-bd_dom_sf"/>
</dbReference>
<dbReference type="CDD" id="cd00054">
    <property type="entry name" value="EGF_CA"/>
    <property type="match status" value="1"/>
</dbReference>
<feature type="signal peptide" evidence="3">
    <location>
        <begin position="1"/>
        <end position="17"/>
    </location>
</feature>
<feature type="domain" description="EGF-like" evidence="4">
    <location>
        <begin position="349"/>
        <end position="384"/>
    </location>
</feature>
<gene>
    <name evidence="5" type="ORF">MEDL_4134</name>
</gene>
<feature type="chain" id="PRO_5035731529" evidence="3">
    <location>
        <begin position="18"/>
        <end position="727"/>
    </location>
</feature>
<organism evidence="5 6">
    <name type="scientific">Mytilus edulis</name>
    <name type="common">Blue mussel</name>
    <dbReference type="NCBI Taxonomy" id="6550"/>
    <lineage>
        <taxon>Eukaryota</taxon>
        <taxon>Metazoa</taxon>
        <taxon>Spiralia</taxon>
        <taxon>Lophotrochozoa</taxon>
        <taxon>Mollusca</taxon>
        <taxon>Bivalvia</taxon>
        <taxon>Autobranchia</taxon>
        <taxon>Pteriomorphia</taxon>
        <taxon>Mytilida</taxon>
        <taxon>Mytiloidea</taxon>
        <taxon>Mytilidae</taxon>
        <taxon>Mytilinae</taxon>
        <taxon>Mytilus</taxon>
    </lineage>
</organism>
<dbReference type="SMART" id="SM00179">
    <property type="entry name" value="EGF_CA"/>
    <property type="match status" value="1"/>
</dbReference>
<accession>A0A8S3PXL7</accession>
<evidence type="ECO:0000256" key="2">
    <source>
        <dbReference type="PROSITE-ProRule" id="PRU00076"/>
    </source>
</evidence>
<feature type="disulfide bond" evidence="2">
    <location>
        <begin position="374"/>
        <end position="383"/>
    </location>
</feature>
<feature type="disulfide bond" evidence="2">
    <location>
        <begin position="353"/>
        <end position="363"/>
    </location>
</feature>
<dbReference type="GO" id="GO:0005509">
    <property type="term" value="F:calcium ion binding"/>
    <property type="evidence" value="ECO:0007669"/>
    <property type="project" value="InterPro"/>
</dbReference>
<dbReference type="InterPro" id="IPR001919">
    <property type="entry name" value="CBD2"/>
</dbReference>
<keyword evidence="6" id="KW-1185">Reference proteome</keyword>
<keyword evidence="1 2" id="KW-1015">Disulfide bond</keyword>
<dbReference type="OrthoDB" id="6139047at2759"/>
<dbReference type="PROSITE" id="PS00022">
    <property type="entry name" value="EGF_1"/>
    <property type="match status" value="1"/>
</dbReference>
<sequence>MLYSATILAILIHIASSITQDCYFIPHSRLECVEYIDIQKGKHACTALKDPVQVTGTAHVINGDKWIEIIETKGEGESTKYVRLRNGDCSKNCCELGAKIIESIVKPDHKGHTAGTLTMQDTTAVKLKTTITTTGLAITTTPEQPPTTSKPCIDEPLVNCHDKDICQSPFRDSCPLSCGDCVPVTTRKPCVDNRFVQCHDQSACLSKYRQYCPETCGLCGYNIKAVTTTKSPTTTGWLQVKGLKNMLHCLTIWAILINIAYGVNQDCYFIPDPRLACVEFISLSKGVHGCKHLKDSVLVTGISKEWIEIIEINGVETMTEYVRFKDGTCSNKCCGMYTVIKNQTYSKQQNIDCSGNPCVHGQCSNTPNGYYCVCYEGFSGPSCAKAMPITTATSLQAATMSTAGQELTVKTTLKPCVDEPLINCKDPAICHSPFRGSCPLSCEMCEMFILYLLTILSSVSSEEQGVYTVKAWDCGFDGQITLVPHEDLHGWNIHLKFSDVVYNLQPWDAKIITTSVDHTEFVLTNVNYDKDVQTGQHLRMSFTATTRCGIPPPKGTVTIDVPSTTAETRTSLNGTLSSSTIVTTQLSYKATVGTRTSSDGTHSSSAIGSTQLPYKSTVGHQSSPWDAKIISTSVDHKEFVLTNVNYDKDVNAGRHLRISFTATTRCGIPPPTGIVTIDIPSTTVETTQKTTIITKTVGTQGTSSISRLQTTTSKTLPTGWLHILGKK</sequence>
<dbReference type="EMBL" id="CAJPWZ010000273">
    <property type="protein sequence ID" value="CAG2188745.1"/>
    <property type="molecule type" value="Genomic_DNA"/>
</dbReference>
<dbReference type="Gene3D" id="2.60.40.290">
    <property type="match status" value="1"/>
</dbReference>
<evidence type="ECO:0000256" key="3">
    <source>
        <dbReference type="SAM" id="SignalP"/>
    </source>
</evidence>
<dbReference type="PROSITE" id="PS50026">
    <property type="entry name" value="EGF_3"/>
    <property type="match status" value="1"/>
</dbReference>
<dbReference type="InterPro" id="IPR008965">
    <property type="entry name" value="CBM2/CBM3_carb-bd_dom_sf"/>
</dbReference>
<dbReference type="SMART" id="SM00254">
    <property type="entry name" value="ShKT"/>
    <property type="match status" value="3"/>
</dbReference>
<dbReference type="InterPro" id="IPR000742">
    <property type="entry name" value="EGF"/>
</dbReference>
<evidence type="ECO:0000256" key="1">
    <source>
        <dbReference type="ARBA" id="ARBA00023157"/>
    </source>
</evidence>
<name>A0A8S3PXL7_MYTED</name>
<dbReference type="GO" id="GO:0030247">
    <property type="term" value="F:polysaccharide binding"/>
    <property type="evidence" value="ECO:0007669"/>
    <property type="project" value="InterPro"/>
</dbReference>
<dbReference type="PROSITE" id="PS01186">
    <property type="entry name" value="EGF_2"/>
    <property type="match status" value="1"/>
</dbReference>
<evidence type="ECO:0000313" key="6">
    <source>
        <dbReference type="Proteomes" id="UP000683360"/>
    </source>
</evidence>
<keyword evidence="2" id="KW-0245">EGF-like domain</keyword>
<dbReference type="Pfam" id="PF00553">
    <property type="entry name" value="CBM_2"/>
    <property type="match status" value="1"/>
</dbReference>
<dbReference type="Gene3D" id="2.10.25.10">
    <property type="entry name" value="Laminin"/>
    <property type="match status" value="1"/>
</dbReference>
<dbReference type="SUPFAM" id="SSF49384">
    <property type="entry name" value="Carbohydrate-binding domain"/>
    <property type="match status" value="1"/>
</dbReference>
<dbReference type="GO" id="GO:0005975">
    <property type="term" value="P:carbohydrate metabolic process"/>
    <property type="evidence" value="ECO:0007669"/>
    <property type="project" value="InterPro"/>
</dbReference>
<keyword evidence="3" id="KW-0732">Signal</keyword>
<dbReference type="SUPFAM" id="SSF57196">
    <property type="entry name" value="EGF/Laminin"/>
    <property type="match status" value="1"/>
</dbReference>
<dbReference type="GO" id="GO:0004553">
    <property type="term" value="F:hydrolase activity, hydrolyzing O-glycosyl compounds"/>
    <property type="evidence" value="ECO:0007669"/>
    <property type="project" value="InterPro"/>
</dbReference>